<evidence type="ECO:0000313" key="2">
    <source>
        <dbReference type="EMBL" id="KAH3715284.1"/>
    </source>
</evidence>
<name>A0A9D4C167_DREPO</name>
<proteinExistence type="predicted"/>
<dbReference type="InterPro" id="IPR008983">
    <property type="entry name" value="Tumour_necrosis_fac-like_dom"/>
</dbReference>
<reference evidence="2" key="1">
    <citation type="journal article" date="2019" name="bioRxiv">
        <title>The Genome of the Zebra Mussel, Dreissena polymorpha: A Resource for Invasive Species Research.</title>
        <authorList>
            <person name="McCartney M.A."/>
            <person name="Auch B."/>
            <person name="Kono T."/>
            <person name="Mallez S."/>
            <person name="Zhang Y."/>
            <person name="Obille A."/>
            <person name="Becker A."/>
            <person name="Abrahante J.E."/>
            <person name="Garbe J."/>
            <person name="Badalamenti J.P."/>
            <person name="Herman A."/>
            <person name="Mangelson H."/>
            <person name="Liachko I."/>
            <person name="Sullivan S."/>
            <person name="Sone E.D."/>
            <person name="Koren S."/>
            <person name="Silverstein K.A.T."/>
            <person name="Beckman K.B."/>
            <person name="Gohl D.M."/>
        </authorList>
    </citation>
    <scope>NUCLEOTIDE SEQUENCE</scope>
    <source>
        <strain evidence="2">Duluth1</strain>
        <tissue evidence="2">Whole animal</tissue>
    </source>
</reference>
<dbReference type="Gene3D" id="2.60.120.40">
    <property type="match status" value="1"/>
</dbReference>
<dbReference type="Pfam" id="PF00386">
    <property type="entry name" value="C1q"/>
    <property type="match status" value="1"/>
</dbReference>
<dbReference type="EMBL" id="JAIWYP010000013">
    <property type="protein sequence ID" value="KAH3715284.1"/>
    <property type="molecule type" value="Genomic_DNA"/>
</dbReference>
<dbReference type="PROSITE" id="PS50871">
    <property type="entry name" value="C1Q"/>
    <property type="match status" value="1"/>
</dbReference>
<evidence type="ECO:0000259" key="1">
    <source>
        <dbReference type="PROSITE" id="PS50871"/>
    </source>
</evidence>
<protein>
    <recommendedName>
        <fullName evidence="1">C1q domain-containing protein</fullName>
    </recommendedName>
</protein>
<organism evidence="2 3">
    <name type="scientific">Dreissena polymorpha</name>
    <name type="common">Zebra mussel</name>
    <name type="synonym">Mytilus polymorpha</name>
    <dbReference type="NCBI Taxonomy" id="45954"/>
    <lineage>
        <taxon>Eukaryota</taxon>
        <taxon>Metazoa</taxon>
        <taxon>Spiralia</taxon>
        <taxon>Lophotrochozoa</taxon>
        <taxon>Mollusca</taxon>
        <taxon>Bivalvia</taxon>
        <taxon>Autobranchia</taxon>
        <taxon>Heteroconchia</taxon>
        <taxon>Euheterodonta</taxon>
        <taxon>Imparidentia</taxon>
        <taxon>Neoheterodontei</taxon>
        <taxon>Myida</taxon>
        <taxon>Dreissenoidea</taxon>
        <taxon>Dreissenidae</taxon>
        <taxon>Dreissena</taxon>
    </lineage>
</organism>
<gene>
    <name evidence="2" type="ORF">DPMN_057990</name>
</gene>
<comment type="caution">
    <text evidence="2">The sequence shown here is derived from an EMBL/GenBank/DDBJ whole genome shotgun (WGS) entry which is preliminary data.</text>
</comment>
<keyword evidence="3" id="KW-1185">Reference proteome</keyword>
<accession>A0A9D4C167</accession>
<dbReference type="InterPro" id="IPR001073">
    <property type="entry name" value="C1q_dom"/>
</dbReference>
<reference evidence="2" key="2">
    <citation type="submission" date="2020-11" db="EMBL/GenBank/DDBJ databases">
        <authorList>
            <person name="McCartney M.A."/>
            <person name="Auch B."/>
            <person name="Kono T."/>
            <person name="Mallez S."/>
            <person name="Becker A."/>
            <person name="Gohl D.M."/>
            <person name="Silverstein K.A.T."/>
            <person name="Koren S."/>
            <person name="Bechman K.B."/>
            <person name="Herman A."/>
            <person name="Abrahante J.E."/>
            <person name="Garbe J."/>
        </authorList>
    </citation>
    <scope>NUCLEOTIDE SEQUENCE</scope>
    <source>
        <strain evidence="2">Duluth1</strain>
        <tissue evidence="2">Whole animal</tissue>
    </source>
</reference>
<sequence length="103" mass="11372">MSTKQMHLGINQNLVFDRVLLNDGSGYYPLHGLFIAPQSGIYMVSSSIMAWNGRALAAEIVKNGNVQARVYAHELSVRSFVKADAKVCGSDYPSFSGYLLWPM</sequence>
<feature type="domain" description="C1q" evidence="1">
    <location>
        <begin position="1"/>
        <end position="103"/>
    </location>
</feature>
<evidence type="ECO:0000313" key="3">
    <source>
        <dbReference type="Proteomes" id="UP000828390"/>
    </source>
</evidence>
<dbReference type="AlphaFoldDB" id="A0A9D4C167"/>
<dbReference type="Proteomes" id="UP000828390">
    <property type="component" value="Unassembled WGS sequence"/>
</dbReference>
<dbReference type="SUPFAM" id="SSF49842">
    <property type="entry name" value="TNF-like"/>
    <property type="match status" value="1"/>
</dbReference>